<evidence type="ECO:0000313" key="3">
    <source>
        <dbReference type="Proteomes" id="UP001140293"/>
    </source>
</evidence>
<gene>
    <name evidence="2" type="ORF">H7I41_23100</name>
</gene>
<accession>A0A9X3BQ54</accession>
<reference evidence="2" key="1">
    <citation type="submission" date="2020-07" db="EMBL/GenBank/DDBJ databases">
        <authorList>
            <person name="Pettersson B.M.F."/>
            <person name="Behra P.R.K."/>
            <person name="Ramesh M."/>
            <person name="Das S."/>
            <person name="Dasgupta S."/>
            <person name="Kirsebom L.A."/>
        </authorList>
    </citation>
    <scope>NUCLEOTIDE SEQUENCE</scope>
    <source>
        <strain evidence="2">DSM 44615</strain>
    </source>
</reference>
<evidence type="ECO:0000313" key="2">
    <source>
        <dbReference type="EMBL" id="MCV7172815.1"/>
    </source>
</evidence>
<proteinExistence type="predicted"/>
<sequence length="69" mass="7253">MEPMTAELVAGEAGPLAENELMDPDHVPSSLTAGEAGPLAENELMDPDHVPSSLTGSVRRMLNELAGWP</sequence>
<dbReference type="EMBL" id="JACKSJ010000207">
    <property type="protein sequence ID" value="MCV7172815.1"/>
    <property type="molecule type" value="Genomic_DNA"/>
</dbReference>
<keyword evidence="3" id="KW-1185">Reference proteome</keyword>
<dbReference type="AlphaFoldDB" id="A0A9X3BQ54"/>
<reference evidence="2" key="2">
    <citation type="journal article" date="2022" name="BMC Genomics">
        <title>Comparative genome analysis of mycobacteria focusing on tRNA and non-coding RNA.</title>
        <authorList>
            <person name="Behra P.R.K."/>
            <person name="Pettersson B.M.F."/>
            <person name="Ramesh M."/>
            <person name="Das S."/>
            <person name="Dasgupta S."/>
            <person name="Kirsebom L.A."/>
        </authorList>
    </citation>
    <scope>NUCLEOTIDE SEQUENCE</scope>
    <source>
        <strain evidence="2">DSM 44615</strain>
    </source>
</reference>
<name>A0A9X3BQ54_9MYCO</name>
<protein>
    <submittedName>
        <fullName evidence="2">Uncharacterized protein</fullName>
    </submittedName>
</protein>
<organism evidence="2 3">
    <name type="scientific">[Mycobacterium] manitobense</name>
    <dbReference type="NCBI Taxonomy" id="190147"/>
    <lineage>
        <taxon>Bacteria</taxon>
        <taxon>Bacillati</taxon>
        <taxon>Actinomycetota</taxon>
        <taxon>Actinomycetes</taxon>
        <taxon>Mycobacteriales</taxon>
        <taxon>Mycobacteriaceae</taxon>
        <taxon>Mycolicibacterium</taxon>
    </lineage>
</organism>
<comment type="caution">
    <text evidence="2">The sequence shown here is derived from an EMBL/GenBank/DDBJ whole genome shotgun (WGS) entry which is preliminary data.</text>
</comment>
<evidence type="ECO:0000256" key="1">
    <source>
        <dbReference type="SAM" id="MobiDB-lite"/>
    </source>
</evidence>
<feature type="region of interest" description="Disordered" evidence="1">
    <location>
        <begin position="1"/>
        <end position="52"/>
    </location>
</feature>
<dbReference type="Proteomes" id="UP001140293">
    <property type="component" value="Unassembled WGS sequence"/>
</dbReference>